<organism evidence="1 2">
    <name type="scientific">Chromobacterium violaceum</name>
    <dbReference type="NCBI Taxonomy" id="536"/>
    <lineage>
        <taxon>Bacteria</taxon>
        <taxon>Pseudomonadati</taxon>
        <taxon>Pseudomonadota</taxon>
        <taxon>Betaproteobacteria</taxon>
        <taxon>Neisseriales</taxon>
        <taxon>Chromobacteriaceae</taxon>
        <taxon>Chromobacterium</taxon>
    </lineage>
</organism>
<sequence length="220" mass="24423">MKPAHQQILEAVIVTAELTGTDLSAAAQEVMVDDLMAYPLEPVLQALTRCRKELTGRLSIAAILDRLNDGRPGAEEAWGAVAKALTDELETIVWTEEMALASAPARELLRLGDKIGARMAFRESYESLVAEARACKKPLRWDVSGGEDRERRAAAIMRAVEQGRLPSRRAEVMLPLQASDERHLLRTGAVMTPEERRLGRENVRKLLAMIPEKRFNEDAA</sequence>
<name>A0A3S4IGL0_CHRVL</name>
<dbReference type="EMBL" id="LR134182">
    <property type="protein sequence ID" value="VEB42958.1"/>
    <property type="molecule type" value="Genomic_DNA"/>
</dbReference>
<accession>A0A3S4IGL0</accession>
<reference evidence="1 2" key="1">
    <citation type="submission" date="2018-12" db="EMBL/GenBank/DDBJ databases">
        <authorList>
            <consortium name="Pathogen Informatics"/>
        </authorList>
    </citation>
    <scope>NUCLEOTIDE SEQUENCE [LARGE SCALE GENOMIC DNA]</scope>
    <source>
        <strain evidence="1 2">NCTC9695</strain>
    </source>
</reference>
<dbReference type="AlphaFoldDB" id="A0A3S4IGL0"/>
<gene>
    <name evidence="1" type="ORF">NCTC9695_03412</name>
</gene>
<dbReference type="Proteomes" id="UP000275777">
    <property type="component" value="Chromosome"/>
</dbReference>
<evidence type="ECO:0000313" key="2">
    <source>
        <dbReference type="Proteomes" id="UP000275777"/>
    </source>
</evidence>
<protein>
    <submittedName>
        <fullName evidence="1">Uncharacterized protein</fullName>
    </submittedName>
</protein>
<evidence type="ECO:0000313" key="1">
    <source>
        <dbReference type="EMBL" id="VEB42958.1"/>
    </source>
</evidence>
<proteinExistence type="predicted"/>